<protein>
    <submittedName>
        <fullName evidence="5">Probable serine/threonine-protein kinase DDB_G0278535</fullName>
    </submittedName>
</protein>
<keyword evidence="1" id="KW-0040">ANK repeat</keyword>
<dbReference type="VEuPathDB" id="VectorBase:MDOMA2_009737"/>
<keyword evidence="5" id="KW-0808">Transferase</keyword>
<dbReference type="RefSeq" id="XP_005184473.2">
    <property type="nucleotide sequence ID" value="XM_005184416.4"/>
</dbReference>
<dbReference type="Pfam" id="PF12796">
    <property type="entry name" value="Ank_2"/>
    <property type="match status" value="1"/>
</dbReference>
<dbReference type="SMART" id="SM00248">
    <property type="entry name" value="ANK"/>
    <property type="match status" value="4"/>
</dbReference>
<dbReference type="AlphaFoldDB" id="A0A1I8MP99"/>
<dbReference type="Gene3D" id="1.25.40.20">
    <property type="entry name" value="Ankyrin repeat-containing domain"/>
    <property type="match status" value="2"/>
</dbReference>
<accession>A0A1I8MP99</accession>
<dbReference type="RefSeq" id="XP_058984437.1">
    <property type="nucleotide sequence ID" value="XM_059128454.1"/>
</dbReference>
<gene>
    <name evidence="3" type="primary">101889011</name>
    <name evidence="5" type="synonym">LOC131805351</name>
</gene>
<dbReference type="eggNOG" id="KOG0504">
    <property type="taxonomic scope" value="Eukaryota"/>
</dbReference>
<evidence type="ECO:0000313" key="3">
    <source>
        <dbReference type="EnsemblMetazoa" id="MDOA007058-PA"/>
    </source>
</evidence>
<dbReference type="PROSITE" id="PS50105">
    <property type="entry name" value="SAM_DOMAIN"/>
    <property type="match status" value="1"/>
</dbReference>
<organism evidence="3">
    <name type="scientific">Musca domestica</name>
    <name type="common">House fly</name>
    <dbReference type="NCBI Taxonomy" id="7370"/>
    <lineage>
        <taxon>Eukaryota</taxon>
        <taxon>Metazoa</taxon>
        <taxon>Ecdysozoa</taxon>
        <taxon>Arthropoda</taxon>
        <taxon>Hexapoda</taxon>
        <taxon>Insecta</taxon>
        <taxon>Pterygota</taxon>
        <taxon>Neoptera</taxon>
        <taxon>Endopterygota</taxon>
        <taxon>Diptera</taxon>
        <taxon>Brachycera</taxon>
        <taxon>Muscomorpha</taxon>
        <taxon>Muscoidea</taxon>
        <taxon>Muscidae</taxon>
        <taxon>Musca</taxon>
    </lineage>
</organism>
<dbReference type="CDD" id="cd09487">
    <property type="entry name" value="SAM_superfamily"/>
    <property type="match status" value="1"/>
</dbReference>
<dbReference type="InterPro" id="IPR001660">
    <property type="entry name" value="SAM"/>
</dbReference>
<dbReference type="SMART" id="SM00454">
    <property type="entry name" value="SAM"/>
    <property type="match status" value="1"/>
</dbReference>
<dbReference type="SUPFAM" id="SSF47769">
    <property type="entry name" value="SAM/Pointed domain"/>
    <property type="match status" value="1"/>
</dbReference>
<name>A0A1I8MP99_MUSDO</name>
<dbReference type="Pfam" id="PF00536">
    <property type="entry name" value="SAM_1"/>
    <property type="match status" value="1"/>
</dbReference>
<dbReference type="PROSITE" id="PS50088">
    <property type="entry name" value="ANK_REPEAT"/>
    <property type="match status" value="2"/>
</dbReference>
<keyword evidence="5" id="KW-0418">Kinase</keyword>
<evidence type="ECO:0000259" key="2">
    <source>
        <dbReference type="PROSITE" id="PS50105"/>
    </source>
</evidence>
<dbReference type="GO" id="GO:0016301">
    <property type="term" value="F:kinase activity"/>
    <property type="evidence" value="ECO:0007669"/>
    <property type="project" value="UniProtKB-KW"/>
</dbReference>
<feature type="repeat" description="ANK" evidence="1">
    <location>
        <begin position="179"/>
        <end position="211"/>
    </location>
</feature>
<reference evidence="5" key="2">
    <citation type="submission" date="2025-05" db="UniProtKB">
        <authorList>
            <consortium name="RefSeq"/>
        </authorList>
    </citation>
    <scope>IDENTIFICATION</scope>
    <source>
        <strain evidence="5">Aabys</strain>
        <tissue evidence="5">Whole body</tissue>
    </source>
</reference>
<dbReference type="InterPro" id="IPR013761">
    <property type="entry name" value="SAM/pointed_sf"/>
</dbReference>
<keyword evidence="4" id="KW-1185">Reference proteome</keyword>
<dbReference type="GO" id="GO:0071546">
    <property type="term" value="C:pi-body"/>
    <property type="evidence" value="ECO:0007669"/>
    <property type="project" value="TreeGrafter"/>
</dbReference>
<dbReference type="PANTHER" id="PTHR24157:SF3">
    <property type="entry name" value="ANKYRIN REPEAT, SAM AND BASIC LEUCINE ZIPPER DOMAIN-CONTAINING PROTEIN 1"/>
    <property type="match status" value="1"/>
</dbReference>
<dbReference type="InterPro" id="IPR036770">
    <property type="entry name" value="Ankyrin_rpt-contain_sf"/>
</dbReference>
<dbReference type="PROSITE" id="PS50297">
    <property type="entry name" value="ANK_REP_REGION"/>
    <property type="match status" value="2"/>
</dbReference>
<sequence>MSRNNVVYRPPDSDSDDDYDGFAFGDDIIQKTKPVTNWQTNSDEELYEALMKGDLQELKQQVELTSFDVDEPVRYGFTMLLHACKEGFLDIVEYLIEDKRADVNKQIDSLTPLMNCCDSNCKDSLVIEKIARILLLHGAIINVADKYGTTPFMLACKNGHTKIVQMLIQEVSFDAVDNQGCTPIFHAIENNRADIVKILVDAGVNSTIANKKGYTPIQVAQFHGFYDLLEILPKEKEAYVIPSQFLGYNTLRDYIPRIFLKSECPEYFQEINTILLSIGMENYLEYFAKERVPLSEFLCMQDERLKELGIEFPIYRMKIMKGLLDFHLHHWSKKSIARVSKSSHENFYEILMITANHLQHLVIINSTLKFVKSHLQNKLLGPVTSENLILLQRTLKSYKGTIKELKKTTKYLAGFSPPKNPLYIDYDEYLAERKRSKIKYYFKYTTIAIGISVFICLKVKQFF</sequence>
<feature type="domain" description="SAM" evidence="2">
    <location>
        <begin position="266"/>
        <end position="329"/>
    </location>
</feature>
<dbReference type="OrthoDB" id="439236at2759"/>
<dbReference type="EnsemblMetazoa" id="MDOA007058-RA">
    <property type="protein sequence ID" value="MDOA007058-PA"/>
    <property type="gene ID" value="MDOA007058"/>
</dbReference>
<dbReference type="STRING" id="7370.A0A1I8MP99"/>
<dbReference type="Pfam" id="PF13606">
    <property type="entry name" value="Ank_3"/>
    <property type="match status" value="1"/>
</dbReference>
<dbReference type="VEuPathDB" id="VectorBase:MDOA007058"/>
<evidence type="ECO:0000256" key="1">
    <source>
        <dbReference type="PROSITE-ProRule" id="PRU00023"/>
    </source>
</evidence>
<dbReference type="PANTHER" id="PTHR24157">
    <property type="entry name" value="ANKYRIN REPEAT, SAM AND BASIC LEUCINE ZIPPER DOMAIN-CONTAINING PROTEIN 1"/>
    <property type="match status" value="1"/>
</dbReference>
<dbReference type="KEGG" id="mde:101889011"/>
<dbReference type="InterPro" id="IPR002110">
    <property type="entry name" value="Ankyrin_rpt"/>
</dbReference>
<dbReference type="Gene3D" id="1.10.150.50">
    <property type="entry name" value="Transcription Factor, Ets-1"/>
    <property type="match status" value="1"/>
</dbReference>
<evidence type="ECO:0000313" key="5">
    <source>
        <dbReference type="RefSeq" id="XP_058984437.1"/>
    </source>
</evidence>
<dbReference type="Proteomes" id="UP001652621">
    <property type="component" value="Unplaced"/>
</dbReference>
<dbReference type="SUPFAM" id="SSF48403">
    <property type="entry name" value="Ankyrin repeat"/>
    <property type="match status" value="1"/>
</dbReference>
<reference evidence="3" key="1">
    <citation type="submission" date="2020-05" db="UniProtKB">
        <authorList>
            <consortium name="EnsemblMetazoa"/>
        </authorList>
    </citation>
    <scope>IDENTIFICATION</scope>
    <source>
        <strain evidence="3">Aabys</strain>
    </source>
</reference>
<proteinExistence type="predicted"/>
<feature type="repeat" description="ANK" evidence="1">
    <location>
        <begin position="147"/>
        <end position="169"/>
    </location>
</feature>
<evidence type="ECO:0000313" key="4">
    <source>
        <dbReference type="Proteomes" id="UP001652621"/>
    </source>
</evidence>